<reference evidence="2 3" key="1">
    <citation type="submission" date="2016-06" db="EMBL/GenBank/DDBJ databases">
        <title>Evolution of pathogenesis and genome organization in the Tremellales.</title>
        <authorList>
            <person name="Cuomo C."/>
            <person name="Litvintseva A."/>
            <person name="Heitman J."/>
            <person name="Chen Y."/>
            <person name="Sun S."/>
            <person name="Springer D."/>
            <person name="Dromer F."/>
            <person name="Young S."/>
            <person name="Zeng Q."/>
            <person name="Chapman S."/>
            <person name="Gujja S."/>
            <person name="Saif S."/>
            <person name="Birren B."/>
        </authorList>
    </citation>
    <scope>NUCLEOTIDE SEQUENCE [LARGE SCALE GENOMIC DNA]</scope>
    <source>
        <strain evidence="2 3">ATCC 28783</strain>
    </source>
</reference>
<feature type="chain" id="PRO_5020179660" evidence="1">
    <location>
        <begin position="21"/>
        <end position="176"/>
    </location>
</feature>
<dbReference type="Pfam" id="PF19271">
    <property type="entry name" value="Nis1"/>
    <property type="match status" value="1"/>
</dbReference>
<organism evidence="2 3">
    <name type="scientific">Tremella mesenterica</name>
    <name type="common">Jelly fungus</name>
    <dbReference type="NCBI Taxonomy" id="5217"/>
    <lineage>
        <taxon>Eukaryota</taxon>
        <taxon>Fungi</taxon>
        <taxon>Dikarya</taxon>
        <taxon>Basidiomycota</taxon>
        <taxon>Agaricomycotina</taxon>
        <taxon>Tremellomycetes</taxon>
        <taxon>Tremellales</taxon>
        <taxon>Tremellaceae</taxon>
        <taxon>Tremella</taxon>
    </lineage>
</organism>
<feature type="signal peptide" evidence="1">
    <location>
        <begin position="1"/>
        <end position="20"/>
    </location>
</feature>
<evidence type="ECO:0000256" key="1">
    <source>
        <dbReference type="SAM" id="SignalP"/>
    </source>
</evidence>
<dbReference type="EMBL" id="SDIL01000049">
    <property type="protein sequence ID" value="RXK38333.1"/>
    <property type="molecule type" value="Genomic_DNA"/>
</dbReference>
<sequence length="176" mass="18995">MISLLQLLTTLALVVYHVSAYSGVVTGFKAPKNLRAATPFKVTVDFIDETFAPQTDYGIVWGLRSEDEQCTNCVGRAFQFTDLNANTGDYQPQLEFSLEFFGAFGGPLFGGGNFTLVAAVTRAVTNDGIIEIGYYTQKVQVARTIGPIGPIHPTFPHSFHPVSPTQTESLSVAPSA</sequence>
<evidence type="ECO:0000313" key="2">
    <source>
        <dbReference type="EMBL" id="RXK38333.1"/>
    </source>
</evidence>
<keyword evidence="1" id="KW-0732">Signal</keyword>
<dbReference type="Proteomes" id="UP000289152">
    <property type="component" value="Unassembled WGS sequence"/>
</dbReference>
<comment type="caution">
    <text evidence="2">The sequence shown here is derived from an EMBL/GenBank/DDBJ whole genome shotgun (WGS) entry which is preliminary data.</text>
</comment>
<proteinExistence type="predicted"/>
<accession>A0A4Q1BKN0</accession>
<evidence type="ECO:0000313" key="3">
    <source>
        <dbReference type="Proteomes" id="UP000289152"/>
    </source>
</evidence>
<dbReference type="AlphaFoldDB" id="A0A4Q1BKN0"/>
<protein>
    <submittedName>
        <fullName evidence="2">Uncharacterized protein</fullName>
    </submittedName>
</protein>
<dbReference type="InterPro" id="IPR045469">
    <property type="entry name" value="Nis1"/>
</dbReference>
<name>A0A4Q1BKN0_TREME</name>
<gene>
    <name evidence="2" type="ORF">M231_04375</name>
</gene>
<dbReference type="VEuPathDB" id="FungiDB:TREMEDRAFT_62446"/>
<keyword evidence="3" id="KW-1185">Reference proteome</keyword>
<dbReference type="InParanoid" id="A0A4Q1BKN0"/>